<proteinExistence type="predicted"/>
<dbReference type="EMBL" id="SMAD01000001">
    <property type="protein sequence ID" value="TCS89972.1"/>
    <property type="molecule type" value="Genomic_DNA"/>
</dbReference>
<keyword evidence="3" id="KW-1185">Reference proteome</keyword>
<name>A0A4R3L0Q2_9SPHI</name>
<dbReference type="InterPro" id="IPR001509">
    <property type="entry name" value="Epimerase_deHydtase"/>
</dbReference>
<reference evidence="2 3" key="1">
    <citation type="submission" date="2019-03" db="EMBL/GenBank/DDBJ databases">
        <title>Genomic Encyclopedia of Type Strains, Phase IV (KMG-IV): sequencing the most valuable type-strain genomes for metagenomic binning, comparative biology and taxonomic classification.</title>
        <authorList>
            <person name="Goeker M."/>
        </authorList>
    </citation>
    <scope>NUCLEOTIDE SEQUENCE [LARGE SCALE GENOMIC DNA]</scope>
    <source>
        <strain evidence="2 3">DSM 21100</strain>
    </source>
</reference>
<dbReference type="PANTHER" id="PTHR48079">
    <property type="entry name" value="PROTEIN YEEZ"/>
    <property type="match status" value="1"/>
</dbReference>
<dbReference type="AlphaFoldDB" id="A0A4R3L0Q2"/>
<comment type="caution">
    <text evidence="2">The sequence shown here is derived from an EMBL/GenBank/DDBJ whole genome shotgun (WGS) entry which is preliminary data.</text>
</comment>
<dbReference type="PANTHER" id="PTHR48079:SF6">
    <property type="entry name" value="NAD(P)-BINDING DOMAIN-CONTAINING PROTEIN-RELATED"/>
    <property type="match status" value="1"/>
</dbReference>
<protein>
    <submittedName>
        <fullName evidence="2">Nucleoside-diphosphate-sugar epimerase</fullName>
    </submittedName>
</protein>
<accession>A0A4R3L0Q2</accession>
<dbReference type="GO" id="GO:0004029">
    <property type="term" value="F:aldehyde dehydrogenase (NAD+) activity"/>
    <property type="evidence" value="ECO:0007669"/>
    <property type="project" value="TreeGrafter"/>
</dbReference>
<organism evidence="2 3">
    <name type="scientific">Anseongella ginsenosidimutans</name>
    <dbReference type="NCBI Taxonomy" id="496056"/>
    <lineage>
        <taxon>Bacteria</taxon>
        <taxon>Pseudomonadati</taxon>
        <taxon>Bacteroidota</taxon>
        <taxon>Sphingobacteriia</taxon>
        <taxon>Sphingobacteriales</taxon>
        <taxon>Sphingobacteriaceae</taxon>
        <taxon>Anseongella</taxon>
    </lineage>
</organism>
<dbReference type="OrthoDB" id="596910at2"/>
<gene>
    <name evidence="2" type="ORF">EDD80_101169</name>
</gene>
<dbReference type="Gene3D" id="3.40.50.720">
    <property type="entry name" value="NAD(P)-binding Rossmann-like Domain"/>
    <property type="match status" value="1"/>
</dbReference>
<dbReference type="SUPFAM" id="SSF51735">
    <property type="entry name" value="NAD(P)-binding Rossmann-fold domains"/>
    <property type="match status" value="1"/>
</dbReference>
<dbReference type="GO" id="GO:0005737">
    <property type="term" value="C:cytoplasm"/>
    <property type="evidence" value="ECO:0007669"/>
    <property type="project" value="TreeGrafter"/>
</dbReference>
<dbReference type="RefSeq" id="WP_132127443.1">
    <property type="nucleotide sequence ID" value="NZ_CP042432.1"/>
</dbReference>
<evidence type="ECO:0000313" key="2">
    <source>
        <dbReference type="EMBL" id="TCS89972.1"/>
    </source>
</evidence>
<dbReference type="Proteomes" id="UP000295807">
    <property type="component" value="Unassembled WGS sequence"/>
</dbReference>
<evidence type="ECO:0000259" key="1">
    <source>
        <dbReference type="Pfam" id="PF01370"/>
    </source>
</evidence>
<dbReference type="InterPro" id="IPR051783">
    <property type="entry name" value="NAD(P)-dependent_oxidoreduct"/>
</dbReference>
<dbReference type="Pfam" id="PF01370">
    <property type="entry name" value="Epimerase"/>
    <property type="match status" value="1"/>
</dbReference>
<feature type="domain" description="NAD-dependent epimerase/dehydratase" evidence="1">
    <location>
        <begin position="2"/>
        <end position="224"/>
    </location>
</feature>
<dbReference type="InterPro" id="IPR036291">
    <property type="entry name" value="NAD(P)-bd_dom_sf"/>
</dbReference>
<evidence type="ECO:0000313" key="3">
    <source>
        <dbReference type="Proteomes" id="UP000295807"/>
    </source>
</evidence>
<sequence length="323" mass="36016">MIFVTGGTGFIGSRLLFDLTEGGKPVRALKRKTSVIPSFLRDRNIEWVEGDVLHVGALEEAMQGAQKVYHCAAMVSLANRERRQMYRVNIQGTANVVNLCLALGVEKLAHVSSVAGLGREKDGKFITEKTLFDYDEQNWAYGISKYESECEVWRGVAEGLNAVVINPTIVLADKDWSQGSGRMFGVVKKGMRFYTPGANGYVDVRDVSSCLIALMENGASGERFIINAENRSYREVFSAIAGALGKPQPSFQLKRWMLEIAWRANLVYALITGKEPLISKDAVKAGFRETRYSNEKIKKATGIHFIPLEQTIRDIVNEHEVHH</sequence>